<dbReference type="EMBL" id="MTYJ01000017">
    <property type="protein sequence ID" value="OQV22396.1"/>
    <property type="molecule type" value="Genomic_DNA"/>
</dbReference>
<dbReference type="AlphaFoldDB" id="A0A1W0X4H1"/>
<keyword evidence="5" id="KW-0675">Receptor</keyword>
<reference evidence="6" key="1">
    <citation type="submission" date="2017-01" db="EMBL/GenBank/DDBJ databases">
        <title>Comparative genomics of anhydrobiosis in the tardigrade Hypsibius dujardini.</title>
        <authorList>
            <person name="Yoshida Y."/>
            <person name="Koutsovoulos G."/>
            <person name="Laetsch D."/>
            <person name="Stevens L."/>
            <person name="Kumar S."/>
            <person name="Horikawa D."/>
            <person name="Ishino K."/>
            <person name="Komine S."/>
            <person name="Tomita M."/>
            <person name="Blaxter M."/>
            <person name="Arakawa K."/>
        </authorList>
    </citation>
    <scope>NUCLEOTIDE SEQUENCE [LARGE SCALE GENOMIC DNA]</scope>
    <source>
        <strain evidence="6">Z151</strain>
    </source>
</reference>
<dbReference type="GO" id="GO:0048019">
    <property type="term" value="F:receptor antagonist activity"/>
    <property type="evidence" value="ECO:0007669"/>
    <property type="project" value="InterPro"/>
</dbReference>
<dbReference type="Gene3D" id="1.20.81.10">
    <property type="entry name" value="RAP domain"/>
    <property type="match status" value="3"/>
</dbReference>
<keyword evidence="6" id="KW-1185">Reference proteome</keyword>
<dbReference type="Pfam" id="PF06401">
    <property type="entry name" value="Alpha-2-MRAP_C"/>
    <property type="match status" value="1"/>
</dbReference>
<dbReference type="OrthoDB" id="5817428at2759"/>
<dbReference type="Pfam" id="PF06400">
    <property type="entry name" value="Alpha-2-MRAP_N"/>
    <property type="match status" value="1"/>
</dbReference>
<proteinExistence type="predicted"/>
<dbReference type="InterPro" id="IPR038003">
    <property type="entry name" value="A2-macroglobuin_RAP"/>
</dbReference>
<dbReference type="GO" id="GO:0005783">
    <property type="term" value="C:endoplasmic reticulum"/>
    <property type="evidence" value="ECO:0007669"/>
    <property type="project" value="InterPro"/>
</dbReference>
<protein>
    <submittedName>
        <fullName evidence="5">Alpha-2-macroglobulin receptor-associated protein</fullName>
    </submittedName>
</protein>
<feature type="region of interest" description="Disordered" evidence="1">
    <location>
        <begin position="211"/>
        <end position="235"/>
    </location>
</feature>
<feature type="domain" description="Alpha-2-macroglobulin receptor-associated protein" evidence="3">
    <location>
        <begin position="13"/>
        <end position="137"/>
    </location>
</feature>
<dbReference type="GO" id="GO:0050750">
    <property type="term" value="F:low-density lipoprotein particle receptor binding"/>
    <property type="evidence" value="ECO:0007669"/>
    <property type="project" value="InterPro"/>
</dbReference>
<dbReference type="SUPFAM" id="SSF47045">
    <property type="entry name" value="RAP domain-like"/>
    <property type="match status" value="3"/>
</dbReference>
<feature type="signal peptide" evidence="2">
    <location>
        <begin position="1"/>
        <end position="22"/>
    </location>
</feature>
<evidence type="ECO:0000259" key="3">
    <source>
        <dbReference type="Pfam" id="PF06400"/>
    </source>
</evidence>
<dbReference type="GO" id="GO:0008201">
    <property type="term" value="F:heparin binding"/>
    <property type="evidence" value="ECO:0007669"/>
    <property type="project" value="InterPro"/>
</dbReference>
<dbReference type="GO" id="GO:0048259">
    <property type="term" value="P:regulation of receptor-mediated endocytosis"/>
    <property type="evidence" value="ECO:0007669"/>
    <property type="project" value="TreeGrafter"/>
</dbReference>
<dbReference type="InterPro" id="IPR009066">
    <property type="entry name" value="MG_RAP_rcpt_1"/>
</dbReference>
<name>A0A1W0X4H1_HYPEX</name>
<dbReference type="PANTHER" id="PTHR16560:SF2">
    <property type="entry name" value="ALPHA-2-MACROGLOBULIN RECEPTOR-ASSOCIATED PROTEIN"/>
    <property type="match status" value="1"/>
</dbReference>
<dbReference type="InterPro" id="IPR036744">
    <property type="entry name" value="RAP_sf"/>
</dbReference>
<comment type="caution">
    <text evidence="5">The sequence shown here is derived from an EMBL/GenBank/DDBJ whole genome shotgun (WGS) entry which is preliminary data.</text>
</comment>
<feature type="domain" description="Alpha-2-macroglobulin RAP C-terminal" evidence="4">
    <location>
        <begin position="160"/>
        <end position="374"/>
    </location>
</feature>
<sequence>MSRGVVLALALLLVGFAIVVNSKGSSKYSKEKNRLKEETLRGGSFDDQERGSVNRKSSGHFRVARLDGIWERAKKQLTVDDQRDIFEELLDLDEDEITLKRLRHDGGDKNGDLTAKLRDKLHDILERYGLLTPVHDKSRASPEQIAKSKRDAKLAAVDLLFSDKKLNKLWAKAQKAGFSVAELRTLKTEFDHHQQKLDEYREVGGELGGALQQDKANESSQEESPDQLASGSEKVPSEDILKLDSGIKEIVKNYGRLKAKVNKNSFEPDSGEFEEVRVEELWHQALQAGFDREELLSLREELVHFERKINKLKNFREANAEAAGSKIAGNVQAKAGERSDEHVDLEQKVKHYAVKVENIQNDIERRINSRHNEL</sequence>
<accession>A0A1W0X4H1</accession>
<evidence type="ECO:0000256" key="2">
    <source>
        <dbReference type="SAM" id="SignalP"/>
    </source>
</evidence>
<evidence type="ECO:0000259" key="4">
    <source>
        <dbReference type="Pfam" id="PF06401"/>
    </source>
</evidence>
<evidence type="ECO:0000256" key="1">
    <source>
        <dbReference type="SAM" id="MobiDB-lite"/>
    </source>
</evidence>
<evidence type="ECO:0000313" key="5">
    <source>
        <dbReference type="EMBL" id="OQV22396.1"/>
    </source>
</evidence>
<gene>
    <name evidence="5" type="ORF">BV898_03572</name>
</gene>
<evidence type="ECO:0000313" key="6">
    <source>
        <dbReference type="Proteomes" id="UP000192578"/>
    </source>
</evidence>
<dbReference type="InterPro" id="IPR010483">
    <property type="entry name" value="Alpha_2_MRAP_C"/>
</dbReference>
<keyword evidence="2" id="KW-0732">Signal</keyword>
<organism evidence="5 6">
    <name type="scientific">Hypsibius exemplaris</name>
    <name type="common">Freshwater tardigrade</name>
    <dbReference type="NCBI Taxonomy" id="2072580"/>
    <lineage>
        <taxon>Eukaryota</taxon>
        <taxon>Metazoa</taxon>
        <taxon>Ecdysozoa</taxon>
        <taxon>Tardigrada</taxon>
        <taxon>Eutardigrada</taxon>
        <taxon>Parachela</taxon>
        <taxon>Hypsibioidea</taxon>
        <taxon>Hypsibiidae</taxon>
        <taxon>Hypsibius</taxon>
    </lineage>
</organism>
<dbReference type="PANTHER" id="PTHR16560">
    <property type="entry name" value="ALPHA-2-MACROGLOBULIN RECEPTOR-ASSOCIATED PROTEIN"/>
    <property type="match status" value="1"/>
</dbReference>
<dbReference type="Proteomes" id="UP000192578">
    <property type="component" value="Unassembled WGS sequence"/>
</dbReference>
<feature type="chain" id="PRO_5013207048" evidence="2">
    <location>
        <begin position="23"/>
        <end position="374"/>
    </location>
</feature>